<dbReference type="EMBL" id="JARJJS010000001">
    <property type="protein sequence ID" value="MDF4024051.1"/>
    <property type="molecule type" value="Genomic_DNA"/>
</dbReference>
<evidence type="ECO:0000313" key="9">
    <source>
        <dbReference type="Proteomes" id="UP001528850"/>
    </source>
</evidence>
<evidence type="ECO:0000256" key="4">
    <source>
        <dbReference type="ARBA" id="ARBA00022989"/>
    </source>
</evidence>
<organism evidence="8 9">
    <name type="scientific">Luteibacter sahnii</name>
    <dbReference type="NCBI Taxonomy" id="3021977"/>
    <lineage>
        <taxon>Bacteria</taxon>
        <taxon>Pseudomonadati</taxon>
        <taxon>Pseudomonadota</taxon>
        <taxon>Gammaproteobacteria</taxon>
        <taxon>Lysobacterales</taxon>
        <taxon>Rhodanobacteraceae</taxon>
        <taxon>Luteibacter</taxon>
    </lineage>
</organism>
<sequence>MSPNNPYHPDDESARGNTVPPHDERAQQQEPLSGNPYAANQQRQAQPDLDAAAPQLAAADVRRMNRRAIAFLAGIVVLLLAVGYFLLTSGSSQPTAPPKAREETVTVPAAPKPLQELPPPQPAQPIALAPPPPLPTPEQTRPAQMNMPSRPAGPTLLERRIAAAEQSGAAVAGGPLGNGNAAPGPGGFAPGYMGPQQLPPQSYNGVPINTAYGESKLPDVSSAEPLTHPDTLMLRGTFIRCTLETKIITDIPGFTSCIVTEPVYSFTGKRLLLPKGSKVLGKYAMEPNGPRVAVIWDRIVTPTGIDVNMASPGIDTLGGAGHPGIYNAHWGSRIGSALLISLFSDAFKYEAAEHGPRQTTISNGVVTQSPFESNTAQTLQNLANSAVARAANRPATVTINQGTVLDIYVAKDVDFAGVVARY</sequence>
<evidence type="ECO:0000256" key="1">
    <source>
        <dbReference type="ARBA" id="ARBA00004167"/>
    </source>
</evidence>
<feature type="region of interest" description="Disordered" evidence="6">
    <location>
        <begin position="171"/>
        <end position="204"/>
    </location>
</feature>
<evidence type="ECO:0000256" key="5">
    <source>
        <dbReference type="ARBA" id="ARBA00023136"/>
    </source>
</evidence>
<feature type="region of interest" description="Disordered" evidence="6">
    <location>
        <begin position="1"/>
        <end position="50"/>
    </location>
</feature>
<evidence type="ECO:0000256" key="2">
    <source>
        <dbReference type="ARBA" id="ARBA00010265"/>
    </source>
</evidence>
<evidence type="ECO:0000256" key="6">
    <source>
        <dbReference type="SAM" id="MobiDB-lite"/>
    </source>
</evidence>
<keyword evidence="9" id="KW-1185">Reference proteome</keyword>
<comment type="similarity">
    <text evidence="2">Belongs to the TrbI/VirB10 family.</text>
</comment>
<dbReference type="Proteomes" id="UP001528850">
    <property type="component" value="Unassembled WGS sequence"/>
</dbReference>
<evidence type="ECO:0000313" key="8">
    <source>
        <dbReference type="EMBL" id="MDF4024051.1"/>
    </source>
</evidence>
<protein>
    <submittedName>
        <fullName evidence="8">TrbI/VirB10 family protein</fullName>
    </submittedName>
</protein>
<accession>A0ABT6B7I2</accession>
<feature type="compositionally biased region" description="Polar residues" evidence="6">
    <location>
        <begin position="28"/>
        <end position="43"/>
    </location>
</feature>
<keyword evidence="3 7" id="KW-0812">Transmembrane</keyword>
<feature type="compositionally biased region" description="Pro residues" evidence="6">
    <location>
        <begin position="116"/>
        <end position="136"/>
    </location>
</feature>
<comment type="caution">
    <text evidence="8">The sequence shown here is derived from an EMBL/GenBank/DDBJ whole genome shotgun (WGS) entry which is preliminary data.</text>
</comment>
<gene>
    <name evidence="8" type="ORF">P3W24_03560</name>
</gene>
<name>A0ABT6B7I2_9GAMM</name>
<keyword evidence="4 7" id="KW-1133">Transmembrane helix</keyword>
<dbReference type="InterPro" id="IPR042217">
    <property type="entry name" value="T4SS_VirB10/TrbI"/>
</dbReference>
<evidence type="ECO:0000256" key="7">
    <source>
        <dbReference type="SAM" id="Phobius"/>
    </source>
</evidence>
<evidence type="ECO:0000256" key="3">
    <source>
        <dbReference type="ARBA" id="ARBA00022692"/>
    </source>
</evidence>
<feature type="compositionally biased region" description="Low complexity" evidence="6">
    <location>
        <begin position="171"/>
        <end position="183"/>
    </location>
</feature>
<dbReference type="CDD" id="cd16429">
    <property type="entry name" value="VirB10"/>
    <property type="match status" value="1"/>
</dbReference>
<dbReference type="Gene3D" id="2.40.128.260">
    <property type="entry name" value="Type IV secretion system, VirB10/TraB/TrbI"/>
    <property type="match status" value="1"/>
</dbReference>
<dbReference type="Pfam" id="PF03743">
    <property type="entry name" value="TrbI"/>
    <property type="match status" value="1"/>
</dbReference>
<dbReference type="InterPro" id="IPR005498">
    <property type="entry name" value="T4SS_VirB10/TraB/TrbI"/>
</dbReference>
<feature type="region of interest" description="Disordered" evidence="6">
    <location>
        <begin position="111"/>
        <end position="153"/>
    </location>
</feature>
<comment type="subcellular location">
    <subcellularLocation>
        <location evidence="1">Membrane</location>
        <topology evidence="1">Single-pass membrane protein</topology>
    </subcellularLocation>
</comment>
<dbReference type="RefSeq" id="WP_320550533.1">
    <property type="nucleotide sequence ID" value="NZ_JAQLOK010000002.1"/>
</dbReference>
<proteinExistence type="inferred from homology"/>
<reference evidence="8 9" key="1">
    <citation type="journal article" date="2024" name="Curr. Microbiol.">
        <title>Luteibacter sahnii sp. nov., A Novel Yellow-Colored Xanthomonadin Pigment Producing Probiotic Bacterium from Healthy Rice Seed Microbiome.</title>
        <authorList>
            <person name="Jaiswal G."/>
            <person name="Rana R."/>
            <person name="Nayak P.K."/>
            <person name="Chouhan R."/>
            <person name="Gandhi S.G."/>
            <person name="Patel H.K."/>
            <person name="Patil P.B."/>
        </authorList>
    </citation>
    <scope>NUCLEOTIDE SEQUENCE [LARGE SCALE GENOMIC DNA]</scope>
    <source>
        <strain evidence="8 9">PPL201</strain>
    </source>
</reference>
<keyword evidence="5 7" id="KW-0472">Membrane</keyword>
<feature type="transmembrane region" description="Helical" evidence="7">
    <location>
        <begin position="68"/>
        <end position="87"/>
    </location>
</feature>